<evidence type="ECO:0000313" key="1">
    <source>
        <dbReference type="EMBL" id="NEZ58155.1"/>
    </source>
</evidence>
<dbReference type="EMBL" id="QXHD01000004">
    <property type="protein sequence ID" value="NEZ58155.1"/>
    <property type="molecule type" value="Genomic_DNA"/>
</dbReference>
<gene>
    <name evidence="1" type="ORF">DXZ20_21405</name>
</gene>
<name>A0A6M0RPG2_9CYAN</name>
<sequence>MGYYMRYIVNEDKEISLGMIETALRRKDPNYRLANQAPTQEYAELLLGTDVYGALAINRRGSELMDEELEELLEDIDNEEVGDRQRVQHLLQNAHFTVILQVLWQGRGLEATLEKIDPLWEWLFEQYQGLLQADGEGYYDINGQILEVGESN</sequence>
<dbReference type="Proteomes" id="UP000481033">
    <property type="component" value="Unassembled WGS sequence"/>
</dbReference>
<reference evidence="1 2" key="1">
    <citation type="journal article" date="2020" name="Microb. Ecol.">
        <title>Ecogenomics of the Marine Benthic Filamentous Cyanobacterium Adonisia.</title>
        <authorList>
            <person name="Walter J.M."/>
            <person name="Coutinho F.H."/>
            <person name="Leomil L."/>
            <person name="Hargreaves P.I."/>
            <person name="Campeao M.E."/>
            <person name="Vieira V.V."/>
            <person name="Silva B.S."/>
            <person name="Fistarol G.O."/>
            <person name="Salomon P.S."/>
            <person name="Sawabe T."/>
            <person name="Mino S."/>
            <person name="Hosokawa M."/>
            <person name="Miyashita H."/>
            <person name="Maruyama F."/>
            <person name="van Verk M.C."/>
            <person name="Dutilh B.E."/>
            <person name="Thompson C.C."/>
            <person name="Thompson F.L."/>
        </authorList>
    </citation>
    <scope>NUCLEOTIDE SEQUENCE [LARGE SCALE GENOMIC DNA]</scope>
    <source>
        <strain evidence="1 2">CCMR0081</strain>
    </source>
</reference>
<protein>
    <submittedName>
        <fullName evidence="1">Uncharacterized protein</fullName>
    </submittedName>
</protein>
<keyword evidence="2" id="KW-1185">Reference proteome</keyword>
<dbReference type="AlphaFoldDB" id="A0A6M0RPG2"/>
<dbReference type="RefSeq" id="WP_163700498.1">
    <property type="nucleotide sequence ID" value="NZ_QXHD01000004.1"/>
</dbReference>
<proteinExistence type="predicted"/>
<comment type="caution">
    <text evidence="1">The sequence shown here is derived from an EMBL/GenBank/DDBJ whole genome shotgun (WGS) entry which is preliminary data.</text>
</comment>
<evidence type="ECO:0000313" key="2">
    <source>
        <dbReference type="Proteomes" id="UP000481033"/>
    </source>
</evidence>
<organism evidence="1 2">
    <name type="scientific">Adonisia turfae CCMR0081</name>
    <dbReference type="NCBI Taxonomy" id="2292702"/>
    <lineage>
        <taxon>Bacteria</taxon>
        <taxon>Bacillati</taxon>
        <taxon>Cyanobacteriota</taxon>
        <taxon>Adonisia</taxon>
        <taxon>Adonisia turfae</taxon>
    </lineage>
</organism>
<accession>A0A6M0RPG2</accession>